<dbReference type="InterPro" id="IPR002545">
    <property type="entry name" value="CheW-lke_dom"/>
</dbReference>
<sequence>MYQRNSTPLLLDLLAEFRILYLTGPRQAGKTTIAKSIAAERGMQYLSLDEEGVLAAARNDPHGFIQSFAGQNLVLDEFQYAPELTSAIKRVSDNLPPGQKGKFLLTGSADIFSSARTQEALPGHMARVELWPLSITEIRGSRFNLIDYLLAGDFSYQQALPELGREQLAQILLDGGYPEVQSKSARGKSIWFKSYIQGRLFKDFETLYAARGEYHAKLQALIPYLAGLSGNLLKYASVANDLAQNDQVIRSYIEALEWMFIIKRISPFVKNSAKRETVGMPKLHMVDTGLACHLLGIKTARQLATSAIFGNLLESFIVMECFKHMGWAEEEVGVYHFRDTSKNEVDIVLERSGGKLIGIEIKASASVGEADFKGLVQLAEFVGDRLEAGLVFYSGERVLPFRVGGQQFFAVPISLLLAEVVNAD</sequence>
<dbReference type="SUPFAM" id="SSF52540">
    <property type="entry name" value="P-loop containing nucleoside triphosphate hydrolases"/>
    <property type="match status" value="1"/>
</dbReference>
<dbReference type="RefSeq" id="WP_210219153.1">
    <property type="nucleotide sequence ID" value="NZ_CP072793.1"/>
</dbReference>
<proteinExistence type="predicted"/>
<dbReference type="Gene3D" id="3.40.50.300">
    <property type="entry name" value="P-loop containing nucleotide triphosphate hydrolases"/>
    <property type="match status" value="1"/>
</dbReference>
<name>A0A975IHH2_9GAMM</name>
<dbReference type="EMBL" id="CP072793">
    <property type="protein sequence ID" value="QTR53643.1"/>
    <property type="molecule type" value="Genomic_DNA"/>
</dbReference>
<dbReference type="PANTHER" id="PTHR43566">
    <property type="entry name" value="CONSERVED PROTEIN"/>
    <property type="match status" value="1"/>
</dbReference>
<dbReference type="GO" id="GO:0006935">
    <property type="term" value="P:chemotaxis"/>
    <property type="evidence" value="ECO:0007669"/>
    <property type="project" value="InterPro"/>
</dbReference>
<dbReference type="Proteomes" id="UP000672009">
    <property type="component" value="Chromosome"/>
</dbReference>
<reference evidence="2" key="1">
    <citation type="submission" date="2021-04" db="EMBL/GenBank/DDBJ databases">
        <title>Genomics, taxonomy and metabolism of representatives of sulfur bacteria of the genus Thiothrix: Thiothrix fructosivorans QT, Thiothrix unzii A1T and three new species, Thiothrix subterranea sp. nov., Thiothrix litoralis sp. nov. and 'Candidatus Thiothrix anitrata' sp. nov.</title>
        <authorList>
            <person name="Ravin N.V."/>
            <person name="Smolyakov D."/>
            <person name="Rudenko T.S."/>
            <person name="Mardanov A.V."/>
            <person name="Beletsky A.V."/>
            <person name="Markov N.D."/>
            <person name="Fomenkov A.I."/>
            <person name="Roberts R.J."/>
            <person name="Karnachuk O.V."/>
            <person name="Novikov A."/>
            <person name="Grabovich M.Y."/>
        </authorList>
    </citation>
    <scope>NUCLEOTIDE SEQUENCE</scope>
    <source>
        <strain evidence="2">A1</strain>
    </source>
</reference>
<dbReference type="AlphaFoldDB" id="A0A975IHH2"/>
<protein>
    <submittedName>
        <fullName evidence="2">ATP-binding protein</fullName>
    </submittedName>
</protein>
<accession>A0A975IHH2</accession>
<evidence type="ECO:0000313" key="2">
    <source>
        <dbReference type="EMBL" id="QTR53643.1"/>
    </source>
</evidence>
<keyword evidence="3" id="KW-1185">Reference proteome</keyword>
<dbReference type="PROSITE" id="PS50851">
    <property type="entry name" value="CHEW"/>
    <property type="match status" value="1"/>
</dbReference>
<feature type="domain" description="CheW-like" evidence="1">
    <location>
        <begin position="395"/>
        <end position="424"/>
    </location>
</feature>
<keyword evidence="2" id="KW-0547">Nucleotide-binding</keyword>
<evidence type="ECO:0000313" key="3">
    <source>
        <dbReference type="Proteomes" id="UP000672009"/>
    </source>
</evidence>
<dbReference type="PANTHER" id="PTHR43566:SF2">
    <property type="entry name" value="DUF4143 DOMAIN-CONTAINING PROTEIN"/>
    <property type="match status" value="1"/>
</dbReference>
<gene>
    <name evidence="2" type="ORF">J9260_00705</name>
</gene>
<dbReference type="InterPro" id="IPR041682">
    <property type="entry name" value="AAA_14"/>
</dbReference>
<evidence type="ECO:0000259" key="1">
    <source>
        <dbReference type="PROSITE" id="PS50851"/>
    </source>
</evidence>
<dbReference type="Pfam" id="PF13173">
    <property type="entry name" value="AAA_14"/>
    <property type="match status" value="1"/>
</dbReference>
<dbReference type="Pfam" id="PF13635">
    <property type="entry name" value="DUF4143"/>
    <property type="match status" value="1"/>
</dbReference>
<dbReference type="GO" id="GO:0005524">
    <property type="term" value="F:ATP binding"/>
    <property type="evidence" value="ECO:0007669"/>
    <property type="project" value="UniProtKB-KW"/>
</dbReference>
<dbReference type="KEGG" id="tun:J9260_00705"/>
<dbReference type="InterPro" id="IPR025420">
    <property type="entry name" value="DUF4143"/>
</dbReference>
<dbReference type="InterPro" id="IPR027417">
    <property type="entry name" value="P-loop_NTPase"/>
</dbReference>
<dbReference type="GO" id="GO:0007165">
    <property type="term" value="P:signal transduction"/>
    <property type="evidence" value="ECO:0007669"/>
    <property type="project" value="InterPro"/>
</dbReference>
<keyword evidence="2" id="KW-0067">ATP-binding</keyword>
<organism evidence="2 3">
    <name type="scientific">Thiothrix unzii</name>
    <dbReference type="NCBI Taxonomy" id="111769"/>
    <lineage>
        <taxon>Bacteria</taxon>
        <taxon>Pseudomonadati</taxon>
        <taxon>Pseudomonadota</taxon>
        <taxon>Gammaproteobacteria</taxon>
        <taxon>Thiotrichales</taxon>
        <taxon>Thiotrichaceae</taxon>
        <taxon>Thiothrix</taxon>
    </lineage>
</organism>